<evidence type="ECO:0000313" key="8">
    <source>
        <dbReference type="EMBL" id="SFN91763.1"/>
    </source>
</evidence>
<evidence type="ECO:0000256" key="1">
    <source>
        <dbReference type="ARBA" id="ARBA00001933"/>
    </source>
</evidence>
<dbReference type="InterPro" id="IPR004839">
    <property type="entry name" value="Aminotransferase_I/II_large"/>
</dbReference>
<dbReference type="InterPro" id="IPR004838">
    <property type="entry name" value="NHTrfase_class1_PyrdxlP-BS"/>
</dbReference>
<name>A0A1I5CXW3_9FLAO</name>
<evidence type="ECO:0000256" key="4">
    <source>
        <dbReference type="ARBA" id="ARBA00022679"/>
    </source>
</evidence>
<feature type="domain" description="Aminotransferase class I/classII large" evidence="7">
    <location>
        <begin position="33"/>
        <end position="346"/>
    </location>
</feature>
<dbReference type="NCBIfam" id="NF005744">
    <property type="entry name" value="PRK07568.1"/>
    <property type="match status" value="1"/>
</dbReference>
<dbReference type="InterPro" id="IPR015421">
    <property type="entry name" value="PyrdxlP-dep_Trfase_major"/>
</dbReference>
<evidence type="ECO:0000256" key="6">
    <source>
        <dbReference type="RuleBase" id="RU000481"/>
    </source>
</evidence>
<dbReference type="SUPFAM" id="SSF53383">
    <property type="entry name" value="PLP-dependent transferases"/>
    <property type="match status" value="1"/>
</dbReference>
<dbReference type="GO" id="GO:0006520">
    <property type="term" value="P:amino acid metabolic process"/>
    <property type="evidence" value="ECO:0007669"/>
    <property type="project" value="InterPro"/>
</dbReference>
<dbReference type="Gene3D" id="3.40.640.10">
    <property type="entry name" value="Type I PLP-dependent aspartate aminotransferase-like (Major domain)"/>
    <property type="match status" value="1"/>
</dbReference>
<comment type="cofactor">
    <cofactor evidence="1 6">
        <name>pyridoxal 5'-phosphate</name>
        <dbReference type="ChEBI" id="CHEBI:597326"/>
    </cofactor>
</comment>
<evidence type="ECO:0000256" key="5">
    <source>
        <dbReference type="ARBA" id="ARBA00022898"/>
    </source>
</evidence>
<dbReference type="STRING" id="649333.SAMN04487989_10676"/>
<keyword evidence="9" id="KW-1185">Reference proteome</keyword>
<reference evidence="9" key="1">
    <citation type="submission" date="2016-10" db="EMBL/GenBank/DDBJ databases">
        <authorList>
            <person name="Varghese N."/>
            <person name="Submissions S."/>
        </authorList>
    </citation>
    <scope>NUCLEOTIDE SEQUENCE [LARGE SCALE GENOMIC DNA]</scope>
    <source>
        <strain evidence="9">DSM 23925</strain>
    </source>
</reference>
<dbReference type="InterPro" id="IPR015424">
    <property type="entry name" value="PyrdxlP-dep_Trfase"/>
</dbReference>
<dbReference type="Proteomes" id="UP000198705">
    <property type="component" value="Unassembled WGS sequence"/>
</dbReference>
<dbReference type="InterPro" id="IPR050596">
    <property type="entry name" value="AspAT/PAT-like"/>
</dbReference>
<dbReference type="AlphaFoldDB" id="A0A1I5CXW3"/>
<dbReference type="EMBL" id="FOVN01000006">
    <property type="protein sequence ID" value="SFN91763.1"/>
    <property type="molecule type" value="Genomic_DNA"/>
</dbReference>
<proteinExistence type="inferred from homology"/>
<evidence type="ECO:0000259" key="7">
    <source>
        <dbReference type="Pfam" id="PF00155"/>
    </source>
</evidence>
<dbReference type="PANTHER" id="PTHR46383">
    <property type="entry name" value="ASPARTATE AMINOTRANSFERASE"/>
    <property type="match status" value="1"/>
</dbReference>
<evidence type="ECO:0000313" key="9">
    <source>
        <dbReference type="Proteomes" id="UP000198705"/>
    </source>
</evidence>
<protein>
    <recommendedName>
        <fullName evidence="6">Aminotransferase</fullName>
        <ecNumber evidence="6">2.6.1.-</ecNumber>
    </recommendedName>
</protein>
<dbReference type="RefSeq" id="WP_092209282.1">
    <property type="nucleotide sequence ID" value="NZ_CAXAYH010000241.1"/>
</dbReference>
<evidence type="ECO:0000256" key="2">
    <source>
        <dbReference type="ARBA" id="ARBA00007441"/>
    </source>
</evidence>
<dbReference type="Gene3D" id="3.90.1150.10">
    <property type="entry name" value="Aspartate Aminotransferase, domain 1"/>
    <property type="match status" value="1"/>
</dbReference>
<dbReference type="Pfam" id="PF00155">
    <property type="entry name" value="Aminotran_1_2"/>
    <property type="match status" value="1"/>
</dbReference>
<keyword evidence="4 6" id="KW-0808">Transferase</keyword>
<sequence>MPKISQKGALMPQSPIRKLVPFAEEAYKKGKTVYHLNIGQPDIKTPEIALDAVKINSLDILAYTRSEGSDEYRAKIANYYSKHEIHLVKEDIIVTTGGSEALLFAFGSIMDVDDEVIIPEPFYANYNGFSTASGVNIVPVISKIENNFALPPIDAFEKLITPKTKAILICNPGNPTGYLYTKEEIKKLAEIVIKHDLFLIADEVYREFAYDGITHYSIMQEESLKEHAIMIDSVSKRYSMCGARIGCLVSKNKDVIATALKFAQARLSPPTLAQIASEAALQTPQSYFDEVKTEYVSRRDILIAELEKIEGVKVAKPKGAFYCIVELPIKNSDAFAQWLLEDFDINGETVMVAPAAGFYSTPGVGLNQIRIAYVLNKDSLVKAVNILKEALKVYKD</sequence>
<accession>A0A1I5CXW3</accession>
<organism evidence="8 9">
    <name type="scientific">Bizionia echini</name>
    <dbReference type="NCBI Taxonomy" id="649333"/>
    <lineage>
        <taxon>Bacteria</taxon>
        <taxon>Pseudomonadati</taxon>
        <taxon>Bacteroidota</taxon>
        <taxon>Flavobacteriia</taxon>
        <taxon>Flavobacteriales</taxon>
        <taxon>Flavobacteriaceae</taxon>
        <taxon>Bizionia</taxon>
    </lineage>
</organism>
<comment type="similarity">
    <text evidence="2 6">Belongs to the class-I pyridoxal-phosphate-dependent aminotransferase family.</text>
</comment>
<dbReference type="CDD" id="cd00609">
    <property type="entry name" value="AAT_like"/>
    <property type="match status" value="1"/>
</dbReference>
<dbReference type="PROSITE" id="PS00105">
    <property type="entry name" value="AA_TRANSFER_CLASS_1"/>
    <property type="match status" value="1"/>
</dbReference>
<gene>
    <name evidence="8" type="ORF">SAMN04487989_10676</name>
</gene>
<dbReference type="GO" id="GO:0008483">
    <property type="term" value="F:transaminase activity"/>
    <property type="evidence" value="ECO:0007669"/>
    <property type="project" value="UniProtKB-KW"/>
</dbReference>
<dbReference type="OrthoDB" id="9802328at2"/>
<dbReference type="InterPro" id="IPR015422">
    <property type="entry name" value="PyrdxlP-dep_Trfase_small"/>
</dbReference>
<evidence type="ECO:0000256" key="3">
    <source>
        <dbReference type="ARBA" id="ARBA00022576"/>
    </source>
</evidence>
<keyword evidence="3 6" id="KW-0032">Aminotransferase</keyword>
<keyword evidence="5" id="KW-0663">Pyridoxal phosphate</keyword>
<dbReference type="EC" id="2.6.1.-" evidence="6"/>
<dbReference type="GO" id="GO:0030170">
    <property type="term" value="F:pyridoxal phosphate binding"/>
    <property type="evidence" value="ECO:0007669"/>
    <property type="project" value="InterPro"/>
</dbReference>